<reference evidence="2" key="1">
    <citation type="submission" date="2021-02" db="EMBL/GenBank/DDBJ databases">
        <authorList>
            <person name="Nowell W R."/>
        </authorList>
    </citation>
    <scope>NUCLEOTIDE SEQUENCE</scope>
</reference>
<dbReference type="EMBL" id="CAJNOQ010069643">
    <property type="protein sequence ID" value="CAF1684780.1"/>
    <property type="molecule type" value="Genomic_DNA"/>
</dbReference>
<feature type="compositionally biased region" description="Basic residues" evidence="1">
    <location>
        <begin position="32"/>
        <end position="45"/>
    </location>
</feature>
<name>A0A816HBF5_9BILA</name>
<proteinExistence type="predicted"/>
<dbReference type="EMBL" id="CAJOBC010162463">
    <property type="protein sequence ID" value="CAF4700992.1"/>
    <property type="molecule type" value="Genomic_DNA"/>
</dbReference>
<evidence type="ECO:0000313" key="4">
    <source>
        <dbReference type="Proteomes" id="UP000663829"/>
    </source>
</evidence>
<dbReference type="Proteomes" id="UP000681722">
    <property type="component" value="Unassembled WGS sequence"/>
</dbReference>
<protein>
    <submittedName>
        <fullName evidence="2">Uncharacterized protein</fullName>
    </submittedName>
</protein>
<dbReference type="Proteomes" id="UP000663829">
    <property type="component" value="Unassembled WGS sequence"/>
</dbReference>
<keyword evidence="4" id="KW-1185">Reference proteome</keyword>
<evidence type="ECO:0000313" key="2">
    <source>
        <dbReference type="EMBL" id="CAF1684780.1"/>
    </source>
</evidence>
<dbReference type="AlphaFoldDB" id="A0A816HBF5"/>
<evidence type="ECO:0000313" key="3">
    <source>
        <dbReference type="EMBL" id="CAF4700992.1"/>
    </source>
</evidence>
<comment type="caution">
    <text evidence="2">The sequence shown here is derived from an EMBL/GenBank/DDBJ whole genome shotgun (WGS) entry which is preliminary data.</text>
</comment>
<feature type="region of interest" description="Disordered" evidence="1">
    <location>
        <begin position="1"/>
        <end position="45"/>
    </location>
</feature>
<accession>A0A816HBF5</accession>
<feature type="non-terminal residue" evidence="2">
    <location>
        <position position="1"/>
    </location>
</feature>
<organism evidence="2 4">
    <name type="scientific">Didymodactylos carnosus</name>
    <dbReference type="NCBI Taxonomy" id="1234261"/>
    <lineage>
        <taxon>Eukaryota</taxon>
        <taxon>Metazoa</taxon>
        <taxon>Spiralia</taxon>
        <taxon>Gnathifera</taxon>
        <taxon>Rotifera</taxon>
        <taxon>Eurotatoria</taxon>
        <taxon>Bdelloidea</taxon>
        <taxon>Philodinida</taxon>
        <taxon>Philodinidae</taxon>
        <taxon>Didymodactylos</taxon>
    </lineage>
</organism>
<evidence type="ECO:0000256" key="1">
    <source>
        <dbReference type="SAM" id="MobiDB-lite"/>
    </source>
</evidence>
<feature type="compositionally biased region" description="Pro residues" evidence="1">
    <location>
        <begin position="7"/>
        <end position="17"/>
    </location>
</feature>
<sequence>PENAFRIPPPPNGPAPGEPLQGGHHMTMQHRTNPRKRQNRFKYIF</sequence>
<gene>
    <name evidence="2" type="ORF">GPM918_LOCUS46698</name>
    <name evidence="3" type="ORF">SRO942_LOCUS51412</name>
</gene>